<organism evidence="2 3">
    <name type="scientific">Didymella rabiei</name>
    <name type="common">Chickpea ascochyta blight fungus</name>
    <name type="synonym">Mycosphaerella rabiei</name>
    <dbReference type="NCBI Taxonomy" id="5454"/>
    <lineage>
        <taxon>Eukaryota</taxon>
        <taxon>Fungi</taxon>
        <taxon>Dikarya</taxon>
        <taxon>Ascomycota</taxon>
        <taxon>Pezizomycotina</taxon>
        <taxon>Dothideomycetes</taxon>
        <taxon>Pleosporomycetidae</taxon>
        <taxon>Pleosporales</taxon>
        <taxon>Pleosporineae</taxon>
        <taxon>Didymellaceae</taxon>
        <taxon>Ascochyta</taxon>
    </lineage>
</organism>
<proteinExistence type="predicted"/>
<comment type="caution">
    <text evidence="2">The sequence shown here is derived from an EMBL/GenBank/DDBJ whole genome shotgun (WGS) entry which is preliminary data.</text>
</comment>
<sequence length="453" mass="51369">MMDRIFRSAEAVHCWLGASPSLATSLAQVGKKSNRGSNEQEFEAVLRKKDDAMGVLARCEYWTRMWIVQEFLLARSIILVAGPVQIPFQLMDVTIAELANAEHRQWENVEAGIAARILQLRRMRNDRFGRDFEGLFEAFNSMRCAVPRDRMFSLLGILQPKEAKMLRRLVDYEADIWHVRNRILESGLVRDYLWFMQHFAISVALSEPDPTTTEQVSLPFYPCLQTVEHAVHDDSGTRRPPFEGPWHFHSCLPCHRGRWLQDMYIPCRWLQYMSCSYDLIRISGAWHSNFQLHGCALIPLCGADCRRECQGHAIAGVALILEDYSPLDQNPIEPVFGWAQTLVRGPAAYDSNWDFAFADIRHATTVADALEPATSSITVVRVSKSKYSTMHMRTSAKAFVQLCDFFSKLDRSYRLEPRPLLPPRSAVSPAASAEMIIGAYIPSPGAGGSLFRP</sequence>
<accession>A0A162WC53</accession>
<feature type="domain" description="Heterokaryon incompatibility" evidence="1">
    <location>
        <begin position="1"/>
        <end position="70"/>
    </location>
</feature>
<evidence type="ECO:0000313" key="3">
    <source>
        <dbReference type="Proteomes" id="UP000076837"/>
    </source>
</evidence>
<dbReference type="EMBL" id="JYNV01000317">
    <property type="protein sequence ID" value="KZM18938.1"/>
    <property type="molecule type" value="Genomic_DNA"/>
</dbReference>
<dbReference type="Proteomes" id="UP000076837">
    <property type="component" value="Unassembled WGS sequence"/>
</dbReference>
<dbReference type="InterPro" id="IPR010730">
    <property type="entry name" value="HET"/>
</dbReference>
<dbReference type="InterPro" id="IPR052895">
    <property type="entry name" value="HetReg/Transcr_Mod"/>
</dbReference>
<keyword evidence="3" id="KW-1185">Reference proteome</keyword>
<dbReference type="PANTHER" id="PTHR24148:SF73">
    <property type="entry name" value="HET DOMAIN PROTEIN (AFU_ORTHOLOGUE AFUA_8G01020)"/>
    <property type="match status" value="1"/>
</dbReference>
<protein>
    <recommendedName>
        <fullName evidence="1">Heterokaryon incompatibility domain-containing protein</fullName>
    </recommendedName>
</protein>
<gene>
    <name evidence="2" type="ORF">ST47_g9916</name>
</gene>
<name>A0A162WC53_DIDRA</name>
<evidence type="ECO:0000259" key="1">
    <source>
        <dbReference type="Pfam" id="PF06985"/>
    </source>
</evidence>
<dbReference type="Pfam" id="PF06985">
    <property type="entry name" value="HET"/>
    <property type="match status" value="1"/>
</dbReference>
<reference evidence="2 3" key="1">
    <citation type="journal article" date="2016" name="Sci. Rep.">
        <title>Draft genome sequencing and secretome analysis of fungal phytopathogen Ascochyta rabiei provides insight into the necrotrophic effector repertoire.</title>
        <authorList>
            <person name="Verma S."/>
            <person name="Gazara R.K."/>
            <person name="Nizam S."/>
            <person name="Parween S."/>
            <person name="Chattopadhyay D."/>
            <person name="Verma P.K."/>
        </authorList>
    </citation>
    <scope>NUCLEOTIDE SEQUENCE [LARGE SCALE GENOMIC DNA]</scope>
    <source>
        <strain evidence="2 3">ArDII</strain>
    </source>
</reference>
<evidence type="ECO:0000313" key="2">
    <source>
        <dbReference type="EMBL" id="KZM18938.1"/>
    </source>
</evidence>
<dbReference type="AlphaFoldDB" id="A0A162WC53"/>
<dbReference type="PANTHER" id="PTHR24148">
    <property type="entry name" value="ANKYRIN REPEAT DOMAIN-CONTAINING PROTEIN 39 HOMOLOG-RELATED"/>
    <property type="match status" value="1"/>
</dbReference>